<dbReference type="SUPFAM" id="SSF54292">
    <property type="entry name" value="2Fe-2S ferredoxin-like"/>
    <property type="match status" value="1"/>
</dbReference>
<reference evidence="9" key="1">
    <citation type="journal article" date="2019" name="Int. J. Syst. Evol. Microbiol.">
        <title>The Global Catalogue of Microorganisms (GCM) 10K type strain sequencing project: providing services to taxonomists for standard genome sequencing and annotation.</title>
        <authorList>
            <consortium name="The Broad Institute Genomics Platform"/>
            <consortium name="The Broad Institute Genome Sequencing Center for Infectious Disease"/>
            <person name="Wu L."/>
            <person name="Ma J."/>
        </authorList>
    </citation>
    <scope>NUCLEOTIDE SEQUENCE [LARGE SCALE GENOMIC DNA]</scope>
    <source>
        <strain evidence="9">JCM 17551</strain>
    </source>
</reference>
<dbReference type="SUPFAM" id="SSF56176">
    <property type="entry name" value="FAD-binding/transporter-associated domain-like"/>
    <property type="match status" value="1"/>
</dbReference>
<proteinExistence type="predicted"/>
<accession>A0ABP7MM63</accession>
<dbReference type="InterPro" id="IPR036318">
    <property type="entry name" value="FAD-bd_PCMH-like_sf"/>
</dbReference>
<dbReference type="PROSITE" id="PS00197">
    <property type="entry name" value="2FE2S_FER_1"/>
    <property type="match status" value="1"/>
</dbReference>
<dbReference type="Pfam" id="PF03450">
    <property type="entry name" value="CO_deh_flav_C"/>
    <property type="match status" value="1"/>
</dbReference>
<evidence type="ECO:0000259" key="6">
    <source>
        <dbReference type="PROSITE" id="PS51085"/>
    </source>
</evidence>
<dbReference type="InterPro" id="IPR012675">
    <property type="entry name" value="Beta-grasp_dom_sf"/>
</dbReference>
<dbReference type="PANTHER" id="PTHR45444">
    <property type="entry name" value="XANTHINE DEHYDROGENASE"/>
    <property type="match status" value="1"/>
</dbReference>
<comment type="caution">
    <text evidence="8">The sequence shown here is derived from an EMBL/GenBank/DDBJ whole genome shotgun (WGS) entry which is preliminary data.</text>
</comment>
<keyword evidence="2" id="KW-0479">Metal-binding</keyword>
<dbReference type="PANTHER" id="PTHR45444:SF3">
    <property type="entry name" value="XANTHINE DEHYDROGENASE"/>
    <property type="match status" value="1"/>
</dbReference>
<dbReference type="SUPFAM" id="SSF55447">
    <property type="entry name" value="CO dehydrogenase flavoprotein C-terminal domain-like"/>
    <property type="match status" value="1"/>
</dbReference>
<dbReference type="NCBIfam" id="TIGR02963">
    <property type="entry name" value="xanthine_xdhA"/>
    <property type="match status" value="1"/>
</dbReference>
<dbReference type="SUPFAM" id="SSF47741">
    <property type="entry name" value="CO dehydrogenase ISP C-domain like"/>
    <property type="match status" value="1"/>
</dbReference>
<dbReference type="PIRSF" id="PIRSF036557">
    <property type="entry name" value="XdhA_RC"/>
    <property type="match status" value="1"/>
</dbReference>
<evidence type="ECO:0000256" key="2">
    <source>
        <dbReference type="ARBA" id="ARBA00022723"/>
    </source>
</evidence>
<evidence type="ECO:0000259" key="7">
    <source>
        <dbReference type="PROSITE" id="PS51387"/>
    </source>
</evidence>
<sequence>MIKFCLNGRWIEEADLTPDTTVLRYLRTRKSLTGTKEGCGSGDCGACSVLLGEKQAGKWVYKAINGCITFLAQLHGKSVITIDALADGRSLHPAQQAMVDYHGSQCGFCTPGIIMSLAALHQNVEGEQPSEHQILDALSGNLCRCTGYRPIIDAARNMNEYPDVANVGIWQPEEQLSGEIHNAGTEAERRTRNLRKKKEQSWVVENEAQLKDLLAEHPDARMVAGATDLALEVTQFNKSINKLVSIGAIESLKTIEVTDDKVTFGGAATYAEIEETLTTHYPEFSALLDRLGSRQVRNNGTLGGNVGNASPIGDTPPVLIALGAELELVSKHTHRWLPIDQFFLDYKQTALQSGEYIRAIRVPRLQANQTLKVFKISKRIEDDISAVLAAFVVTSEDGIIKDVRTGFGGMAGIPKAACNVERALVGKPLSEVSFMNAANELPNDFTPLSDVRATAEYRIQVAKGLMRKCALELLEPEKISRIEQVHSAALNPNDVLTAVSGSDKQGEAYHA</sequence>
<gene>
    <name evidence="8" type="primary">xdhA</name>
    <name evidence="8" type="ORF">GCM10022277_22740</name>
</gene>
<dbReference type="Pfam" id="PF01799">
    <property type="entry name" value="Fer2_2"/>
    <property type="match status" value="1"/>
</dbReference>
<dbReference type="Gene3D" id="3.30.465.10">
    <property type="match status" value="1"/>
</dbReference>
<dbReference type="InterPro" id="IPR036683">
    <property type="entry name" value="CO_DH_flav_C_dom_sf"/>
</dbReference>
<dbReference type="InterPro" id="IPR012175">
    <property type="entry name" value="Xanth_DH_ssu_bac"/>
</dbReference>
<dbReference type="InterPro" id="IPR016167">
    <property type="entry name" value="FAD-bd_PCMH_sub1"/>
</dbReference>
<keyword evidence="4" id="KW-0560">Oxidoreductase</keyword>
<evidence type="ECO:0000313" key="9">
    <source>
        <dbReference type="Proteomes" id="UP001501565"/>
    </source>
</evidence>
<evidence type="ECO:0000256" key="1">
    <source>
        <dbReference type="ARBA" id="ARBA00022630"/>
    </source>
</evidence>
<dbReference type="InterPro" id="IPR036010">
    <property type="entry name" value="2Fe-2S_ferredoxin-like_sf"/>
</dbReference>
<dbReference type="SMART" id="SM01092">
    <property type="entry name" value="CO_deh_flav_C"/>
    <property type="match status" value="1"/>
</dbReference>
<dbReference type="Gene3D" id="3.10.20.30">
    <property type="match status" value="1"/>
</dbReference>
<feature type="domain" description="2Fe-2S ferredoxin-type" evidence="6">
    <location>
        <begin position="1"/>
        <end position="85"/>
    </location>
</feature>
<evidence type="ECO:0000256" key="3">
    <source>
        <dbReference type="ARBA" id="ARBA00022827"/>
    </source>
</evidence>
<dbReference type="InterPro" id="IPR014307">
    <property type="entry name" value="Xanthine_DH_ssu"/>
</dbReference>
<dbReference type="InterPro" id="IPR005107">
    <property type="entry name" value="CO_DH_flav_C"/>
</dbReference>
<dbReference type="InterPro" id="IPR016166">
    <property type="entry name" value="FAD-bd_PCMH"/>
</dbReference>
<dbReference type="Pfam" id="PF00111">
    <property type="entry name" value="Fer2"/>
    <property type="match status" value="1"/>
</dbReference>
<dbReference type="InterPro" id="IPR006058">
    <property type="entry name" value="2Fe2S_fd_BS"/>
</dbReference>
<dbReference type="Gene3D" id="3.30.390.50">
    <property type="entry name" value="CO dehydrogenase flavoprotein, C-terminal domain"/>
    <property type="match status" value="1"/>
</dbReference>
<dbReference type="Pfam" id="PF00941">
    <property type="entry name" value="FAD_binding_5"/>
    <property type="match status" value="1"/>
</dbReference>
<organism evidence="8 9">
    <name type="scientific">Litoribacillus peritrichatus</name>
    <dbReference type="NCBI Taxonomy" id="718191"/>
    <lineage>
        <taxon>Bacteria</taxon>
        <taxon>Pseudomonadati</taxon>
        <taxon>Pseudomonadota</taxon>
        <taxon>Gammaproteobacteria</taxon>
        <taxon>Oceanospirillales</taxon>
        <taxon>Oceanospirillaceae</taxon>
        <taxon>Litoribacillus</taxon>
    </lineage>
</organism>
<dbReference type="InterPro" id="IPR002888">
    <property type="entry name" value="2Fe-2S-bd"/>
</dbReference>
<dbReference type="Proteomes" id="UP001501565">
    <property type="component" value="Unassembled WGS sequence"/>
</dbReference>
<evidence type="ECO:0000256" key="5">
    <source>
        <dbReference type="ARBA" id="ARBA00023004"/>
    </source>
</evidence>
<dbReference type="Gene3D" id="1.10.150.120">
    <property type="entry name" value="[2Fe-2S]-binding domain"/>
    <property type="match status" value="1"/>
</dbReference>
<dbReference type="EMBL" id="BAABBN010000007">
    <property type="protein sequence ID" value="GAA3926109.1"/>
    <property type="molecule type" value="Genomic_DNA"/>
</dbReference>
<feature type="domain" description="FAD-binding PCMH-type" evidence="7">
    <location>
        <begin position="194"/>
        <end position="367"/>
    </location>
</feature>
<protein>
    <submittedName>
        <fullName evidence="8">Xanthine dehydrogenase small subunit</fullName>
    </submittedName>
</protein>
<dbReference type="Gene3D" id="3.30.43.10">
    <property type="entry name" value="Uridine Diphospho-n-acetylenolpyruvylglucosamine Reductase, domain 2"/>
    <property type="match status" value="1"/>
</dbReference>
<dbReference type="PROSITE" id="PS51085">
    <property type="entry name" value="2FE2S_FER_2"/>
    <property type="match status" value="1"/>
</dbReference>
<dbReference type="InterPro" id="IPR016169">
    <property type="entry name" value="FAD-bd_PCMH_sub2"/>
</dbReference>
<evidence type="ECO:0000256" key="4">
    <source>
        <dbReference type="ARBA" id="ARBA00023002"/>
    </source>
</evidence>
<dbReference type="InterPro" id="IPR001041">
    <property type="entry name" value="2Fe-2S_ferredoxin-type"/>
</dbReference>
<dbReference type="InterPro" id="IPR016208">
    <property type="entry name" value="Ald_Oxase/xanthine_DH-like"/>
</dbReference>
<keyword evidence="3" id="KW-0274">FAD</keyword>
<keyword evidence="9" id="KW-1185">Reference proteome</keyword>
<dbReference type="PROSITE" id="PS51387">
    <property type="entry name" value="FAD_PCMH"/>
    <property type="match status" value="1"/>
</dbReference>
<evidence type="ECO:0000313" key="8">
    <source>
        <dbReference type="EMBL" id="GAA3926109.1"/>
    </source>
</evidence>
<dbReference type="InterPro" id="IPR002346">
    <property type="entry name" value="Mopterin_DH_FAD-bd"/>
</dbReference>
<dbReference type="InterPro" id="IPR036884">
    <property type="entry name" value="2Fe-2S-bd_dom_sf"/>
</dbReference>
<keyword evidence="1" id="KW-0285">Flavoprotein</keyword>
<name>A0ABP7MM63_9GAMM</name>
<keyword evidence="5" id="KW-0408">Iron</keyword>
<dbReference type="RefSeq" id="WP_344798649.1">
    <property type="nucleotide sequence ID" value="NZ_BAABBN010000007.1"/>
</dbReference>